<proteinExistence type="predicted"/>
<comment type="caution">
    <text evidence="3">The sequence shown here is derived from an EMBL/GenBank/DDBJ whole genome shotgun (WGS) entry which is preliminary data.</text>
</comment>
<dbReference type="EMBL" id="MWPZ01000006">
    <property type="protein sequence ID" value="TIC95501.1"/>
    <property type="molecule type" value="Genomic_DNA"/>
</dbReference>
<feature type="region of interest" description="Disordered" evidence="1">
    <location>
        <begin position="1"/>
        <end position="47"/>
    </location>
</feature>
<dbReference type="OrthoDB" id="5233297at2759"/>
<dbReference type="Proteomes" id="UP000305883">
    <property type="component" value="Unassembled WGS sequence"/>
</dbReference>
<feature type="transmembrane region" description="Helical" evidence="2">
    <location>
        <begin position="274"/>
        <end position="291"/>
    </location>
</feature>
<keyword evidence="2" id="KW-1133">Transmembrane helix</keyword>
<feature type="compositionally biased region" description="Polar residues" evidence="1">
    <location>
        <begin position="1"/>
        <end position="10"/>
    </location>
</feature>
<sequence length="365" mass="38817">MTEPQTSPGQRSPDASDDAPSKSLSSHPPQASSPPDTRTSPNSPRTRPIIALIPDASYNTLAQLRLITPRRPRTTRRLLLPAAPPAPRRLSDALRAFSTHLDDRRARGFAVVVFAILANHVRRMVLPALGVGGFGAPIATLKLAAGSPAIFLEEEVRAGVLGRNAGWEGAWKVVGDAVGGYVVERVADGGGTKTRGQRTDRDMVVSTVVFLVWALGCAEYVHARAAHAAAVGIAHVKLLLGGPSHRRALAGILFPPSAAGVLAVLGSHLELACYVAYGLLPLLSFAAGLVFRRDPRRSRPGLAVLMAGWAWGTGYVARYSNKYYIGLEMSGLLLVGWWTLAATALFGWRALRARIRAALGEDGPS</sequence>
<evidence type="ECO:0000313" key="3">
    <source>
        <dbReference type="EMBL" id="TIC95501.1"/>
    </source>
</evidence>
<keyword evidence="2" id="KW-0812">Transmembrane</keyword>
<feature type="compositionally biased region" description="Polar residues" evidence="1">
    <location>
        <begin position="27"/>
        <end position="45"/>
    </location>
</feature>
<feature type="transmembrane region" description="Helical" evidence="2">
    <location>
        <begin position="300"/>
        <end position="317"/>
    </location>
</feature>
<accession>A0A4T0VT34</accession>
<organism evidence="3 4">
    <name type="scientific">Colletotrichum higginsianum</name>
    <dbReference type="NCBI Taxonomy" id="80884"/>
    <lineage>
        <taxon>Eukaryota</taxon>
        <taxon>Fungi</taxon>
        <taxon>Dikarya</taxon>
        <taxon>Ascomycota</taxon>
        <taxon>Pezizomycotina</taxon>
        <taxon>Sordariomycetes</taxon>
        <taxon>Hypocreomycetidae</taxon>
        <taxon>Glomerellales</taxon>
        <taxon>Glomerellaceae</taxon>
        <taxon>Colletotrichum</taxon>
        <taxon>Colletotrichum destructivum species complex</taxon>
    </lineage>
</organism>
<reference evidence="3 4" key="1">
    <citation type="journal article" date="2019" name="Genome Biol. Evol.">
        <title>Genomic Plasticity Mediated by Transposable Elements in the Plant Pathogenic Fungus Colletotrichum higginsianum.</title>
        <authorList>
            <person name="Tsushima A."/>
            <person name="Gan P."/>
            <person name="Kumakura N."/>
            <person name="Narusaka M."/>
            <person name="Takano Y."/>
            <person name="Narusaka Y."/>
            <person name="Shirasu K."/>
        </authorList>
    </citation>
    <scope>NUCLEOTIDE SEQUENCE [LARGE SCALE GENOMIC DNA]</scope>
    <source>
        <strain evidence="3 4">MAFF305635-RFP</strain>
    </source>
</reference>
<protein>
    <submittedName>
        <fullName evidence="3">Uncharacterized protein</fullName>
    </submittedName>
</protein>
<feature type="transmembrane region" description="Helical" evidence="2">
    <location>
        <begin position="323"/>
        <end position="346"/>
    </location>
</feature>
<evidence type="ECO:0000256" key="2">
    <source>
        <dbReference type="SAM" id="Phobius"/>
    </source>
</evidence>
<dbReference type="AlphaFoldDB" id="A0A4T0VT34"/>
<name>A0A4T0VT34_9PEZI</name>
<evidence type="ECO:0000256" key="1">
    <source>
        <dbReference type="SAM" id="MobiDB-lite"/>
    </source>
</evidence>
<evidence type="ECO:0000313" key="4">
    <source>
        <dbReference type="Proteomes" id="UP000305883"/>
    </source>
</evidence>
<keyword evidence="2" id="KW-0472">Membrane</keyword>
<gene>
    <name evidence="3" type="ORF">CH35J_008215</name>
</gene>